<evidence type="ECO:0000313" key="1">
    <source>
        <dbReference type="EMBL" id="SNR71356.1"/>
    </source>
</evidence>
<proteinExistence type="predicted"/>
<dbReference type="AlphaFoldDB" id="A0A238YJC0"/>
<reference evidence="2" key="1">
    <citation type="submission" date="2017-06" db="EMBL/GenBank/DDBJ databases">
        <authorList>
            <person name="Varghese N."/>
            <person name="Submissions S."/>
        </authorList>
    </citation>
    <scope>NUCLEOTIDE SEQUENCE [LARGE SCALE GENOMIC DNA]</scope>
    <source>
        <strain evidence="2">Ca-68</strain>
    </source>
</reference>
<protein>
    <submittedName>
        <fullName evidence="1">Uncharacterized protein</fullName>
    </submittedName>
</protein>
<keyword evidence="2" id="KW-1185">Reference proteome</keyword>
<organism evidence="1 2">
    <name type="scientific">Methylobacillus rhizosphaerae</name>
    <dbReference type="NCBI Taxonomy" id="551994"/>
    <lineage>
        <taxon>Bacteria</taxon>
        <taxon>Pseudomonadati</taxon>
        <taxon>Pseudomonadota</taxon>
        <taxon>Betaproteobacteria</taxon>
        <taxon>Nitrosomonadales</taxon>
        <taxon>Methylophilaceae</taxon>
        <taxon>Methylobacillus</taxon>
    </lineage>
</organism>
<dbReference type="EMBL" id="FZOA01000002">
    <property type="protein sequence ID" value="SNR71356.1"/>
    <property type="molecule type" value="Genomic_DNA"/>
</dbReference>
<sequence>MANIRSIDIMRLDDIFDMGDGYVLNFSDRTFVQFLPKHSASTLTTQ</sequence>
<dbReference type="RefSeq" id="WP_179212053.1">
    <property type="nucleotide sequence ID" value="NZ_FZOA01000002.1"/>
</dbReference>
<dbReference type="Proteomes" id="UP000198305">
    <property type="component" value="Unassembled WGS sequence"/>
</dbReference>
<evidence type="ECO:0000313" key="2">
    <source>
        <dbReference type="Proteomes" id="UP000198305"/>
    </source>
</evidence>
<name>A0A238YJC0_9PROT</name>
<accession>A0A238YJC0</accession>
<gene>
    <name evidence="1" type="ORF">SAMN05192560_0660</name>
</gene>